<evidence type="ECO:0000259" key="1">
    <source>
        <dbReference type="Pfam" id="PF13460"/>
    </source>
</evidence>
<dbReference type="EMBL" id="JBJQND010000016">
    <property type="protein sequence ID" value="KAL3846626.1"/>
    <property type="molecule type" value="Genomic_DNA"/>
</dbReference>
<dbReference type="PANTHER" id="PTHR15020:SF50">
    <property type="entry name" value="UPF0659 PROTEIN YMR090W"/>
    <property type="match status" value="1"/>
</dbReference>
<dbReference type="AlphaFoldDB" id="A0ABD3UCF8"/>
<comment type="caution">
    <text evidence="2">The sequence shown here is derived from an EMBL/GenBank/DDBJ whole genome shotgun (WGS) entry which is preliminary data.</text>
</comment>
<organism evidence="2 3">
    <name type="scientific">Sinanodonta woodiana</name>
    <name type="common">Chinese pond mussel</name>
    <name type="synonym">Anodonta woodiana</name>
    <dbReference type="NCBI Taxonomy" id="1069815"/>
    <lineage>
        <taxon>Eukaryota</taxon>
        <taxon>Metazoa</taxon>
        <taxon>Spiralia</taxon>
        <taxon>Lophotrochozoa</taxon>
        <taxon>Mollusca</taxon>
        <taxon>Bivalvia</taxon>
        <taxon>Autobranchia</taxon>
        <taxon>Heteroconchia</taxon>
        <taxon>Palaeoheterodonta</taxon>
        <taxon>Unionida</taxon>
        <taxon>Unionoidea</taxon>
        <taxon>Unionidae</taxon>
        <taxon>Unioninae</taxon>
        <taxon>Sinanodonta</taxon>
    </lineage>
</organism>
<sequence length="215" mass="23585">MKFAVLGATGPTGQEFVKEALDNGHSVTALVRSPEKLTTNCDRLKVVKVDIFKEEDLVEHFKDSDAVISCLGCRPSFLGLSPITFYTDSIKPIAEALRKANRSRLICMTAACTKSVPGNPFIIEWVLKPLFLGKTLKSMSEMEDYLDTKCSDLDYTVVKPPALKNAESTGALVKTSEGQYVAEGTGQITRRDVAKFMLSCAVDRLWIKKLVAVSS</sequence>
<dbReference type="InterPro" id="IPR016040">
    <property type="entry name" value="NAD(P)-bd_dom"/>
</dbReference>
<dbReference type="Gene3D" id="3.40.50.720">
    <property type="entry name" value="NAD(P)-binding Rossmann-like Domain"/>
    <property type="match status" value="1"/>
</dbReference>
<dbReference type="Proteomes" id="UP001634394">
    <property type="component" value="Unassembled WGS sequence"/>
</dbReference>
<name>A0ABD3UCF8_SINWO</name>
<feature type="domain" description="NAD(P)-binding" evidence="1">
    <location>
        <begin position="7"/>
        <end position="201"/>
    </location>
</feature>
<evidence type="ECO:0000313" key="3">
    <source>
        <dbReference type="Proteomes" id="UP001634394"/>
    </source>
</evidence>
<keyword evidence="3" id="KW-1185">Reference proteome</keyword>
<dbReference type="SUPFAM" id="SSF51735">
    <property type="entry name" value="NAD(P)-binding Rossmann-fold domains"/>
    <property type="match status" value="1"/>
</dbReference>
<reference evidence="2 3" key="1">
    <citation type="submission" date="2024-11" db="EMBL/GenBank/DDBJ databases">
        <title>Chromosome-level genome assembly of the freshwater bivalve Anodonta woodiana.</title>
        <authorList>
            <person name="Chen X."/>
        </authorList>
    </citation>
    <scope>NUCLEOTIDE SEQUENCE [LARGE SCALE GENOMIC DNA]</scope>
    <source>
        <strain evidence="2">MN2024</strain>
        <tissue evidence="2">Gills</tissue>
    </source>
</reference>
<dbReference type="Pfam" id="PF13460">
    <property type="entry name" value="NAD_binding_10"/>
    <property type="match status" value="1"/>
</dbReference>
<dbReference type="InterPro" id="IPR036291">
    <property type="entry name" value="NAD(P)-bd_dom_sf"/>
</dbReference>
<dbReference type="PANTHER" id="PTHR15020">
    <property type="entry name" value="FLAVIN REDUCTASE-RELATED"/>
    <property type="match status" value="1"/>
</dbReference>
<dbReference type="CDD" id="cd05244">
    <property type="entry name" value="BVR-B_like_SDR_a"/>
    <property type="match status" value="1"/>
</dbReference>
<gene>
    <name evidence="2" type="ORF">ACJMK2_017600</name>
</gene>
<accession>A0ABD3UCF8</accession>
<evidence type="ECO:0000313" key="2">
    <source>
        <dbReference type="EMBL" id="KAL3846626.1"/>
    </source>
</evidence>
<protein>
    <recommendedName>
        <fullName evidence="1">NAD(P)-binding domain-containing protein</fullName>
    </recommendedName>
</protein>
<dbReference type="GO" id="GO:0003824">
    <property type="term" value="F:catalytic activity"/>
    <property type="evidence" value="ECO:0007669"/>
    <property type="project" value="UniProtKB-ARBA"/>
</dbReference>
<proteinExistence type="predicted"/>